<dbReference type="RefSeq" id="WP_095641694.1">
    <property type="nucleotide sequence ID" value="NZ_LMVO01000001.1"/>
</dbReference>
<comment type="caution">
    <text evidence="2">The sequence shown here is derived from an EMBL/GenBank/DDBJ whole genome shotgun (WGS) entry which is preliminary data.</text>
</comment>
<keyword evidence="1" id="KW-0472">Membrane</keyword>
<keyword evidence="1" id="KW-1133">Transmembrane helix</keyword>
<sequence>MTGNSHLGKIILTAILMIFLFSVGTGSAAFAENGPFPGMEDITLKISNDVRFNNAGDNTYYLPISLGTEGMHISERYQKSASNPAVIIENRSGTFYVYETGGAGYIDDVVLMVGVAGNITDEFKIKITSGGYVWEPVSQSTFRSLDFGSRGTYKTAAISEWFDKSDLLYGPVSLRPADAAGFTFYPTQSENETFYVMLVDLHVGTCTVPNGNLIHNGCAEIDYEIAGLTGQVTFIPYGYRDEPKNDPKQVLGWTAAETEGITVNVVDLPGPETTQSPLSVFPIIAGILGSVYFVVRKY</sequence>
<evidence type="ECO:0008006" key="4">
    <source>
        <dbReference type="Google" id="ProtNLM"/>
    </source>
</evidence>
<protein>
    <recommendedName>
        <fullName evidence="4">PEF-CTERM sorting domain-containing protein</fullName>
    </recommendedName>
</protein>
<feature type="transmembrane region" description="Helical" evidence="1">
    <location>
        <begin position="278"/>
        <end position="295"/>
    </location>
</feature>
<keyword evidence="3" id="KW-1185">Reference proteome</keyword>
<dbReference type="Proteomes" id="UP000243820">
    <property type="component" value="Unassembled WGS sequence"/>
</dbReference>
<reference evidence="2 3" key="1">
    <citation type="journal article" date="2017" name="BMC Genomics">
        <title>Genomic analysis of methanogenic archaea reveals a shift towards energy conservation.</title>
        <authorList>
            <person name="Gilmore S.P."/>
            <person name="Henske J.K."/>
            <person name="Sexton J.A."/>
            <person name="Solomon K.V."/>
            <person name="Seppala S."/>
            <person name="Yoo J.I."/>
            <person name="Huyett L.M."/>
            <person name="Pressman A."/>
            <person name="Cogan J.Z."/>
            <person name="Kivenson V."/>
            <person name="Peng X."/>
            <person name="Tan Y."/>
            <person name="Valentine D.L."/>
            <person name="O'Malley M.A."/>
        </authorList>
    </citation>
    <scope>NUCLEOTIDE SEQUENCE [LARGE SCALE GENOMIC DNA]</scope>
    <source>
        <strain evidence="2 3">XII</strain>
    </source>
</reference>
<gene>
    <name evidence="2" type="ORF">ASJ83_07545</name>
</gene>
<keyword evidence="1" id="KW-0812">Transmembrane</keyword>
<name>A0AAX0QAU5_9EURY</name>
<dbReference type="AlphaFoldDB" id="A0AAX0QAU5"/>
<proteinExistence type="predicted"/>
<evidence type="ECO:0000313" key="2">
    <source>
        <dbReference type="EMBL" id="PAV10297.1"/>
    </source>
</evidence>
<evidence type="ECO:0000256" key="1">
    <source>
        <dbReference type="SAM" id="Phobius"/>
    </source>
</evidence>
<accession>A0AAX0QAU5</accession>
<organism evidence="2 3">
    <name type="scientific">Methanocorpusculum parvum</name>
    <dbReference type="NCBI Taxonomy" id="2193"/>
    <lineage>
        <taxon>Archaea</taxon>
        <taxon>Methanobacteriati</taxon>
        <taxon>Methanobacteriota</taxon>
        <taxon>Stenosarchaea group</taxon>
        <taxon>Methanomicrobia</taxon>
        <taxon>Methanomicrobiales</taxon>
        <taxon>Methanocorpusculaceae</taxon>
        <taxon>Methanocorpusculum</taxon>
    </lineage>
</organism>
<dbReference type="EMBL" id="LMVO01000001">
    <property type="protein sequence ID" value="PAV10297.1"/>
    <property type="molecule type" value="Genomic_DNA"/>
</dbReference>
<evidence type="ECO:0000313" key="3">
    <source>
        <dbReference type="Proteomes" id="UP000243820"/>
    </source>
</evidence>